<organism evidence="9 10">
    <name type="scientific">Streptococcus iners subsp. hyiners</name>
    <dbReference type="NCBI Taxonomy" id="3028083"/>
    <lineage>
        <taxon>Bacteria</taxon>
        <taxon>Bacillati</taxon>
        <taxon>Bacillota</taxon>
        <taxon>Bacilli</taxon>
        <taxon>Lactobacillales</taxon>
        <taxon>Streptococcaceae</taxon>
        <taxon>Streptococcus</taxon>
        <taxon>Streptococcus iners</taxon>
    </lineage>
</organism>
<reference evidence="9 10" key="1">
    <citation type="submission" date="2023-02" db="EMBL/GenBank/DDBJ databases">
        <title>Streptococcus sp. Genome Sequencing and Assembly.</title>
        <authorList>
            <person name="Shore S.M."/>
            <person name="Nicholson T.L."/>
        </authorList>
    </citation>
    <scope>NUCLEOTIDE SEQUENCE [LARGE SCALE GENOMIC DNA]</scope>
    <source>
        <strain evidence="9 10">29892</strain>
    </source>
</reference>
<keyword evidence="10" id="KW-1185">Reference proteome</keyword>
<gene>
    <name evidence="9" type="ORF">PW220_09195</name>
</gene>
<dbReference type="PANTHER" id="PTHR43095">
    <property type="entry name" value="SUGAR KINASE"/>
    <property type="match status" value="1"/>
</dbReference>
<dbReference type="InterPro" id="IPR018484">
    <property type="entry name" value="FGGY_N"/>
</dbReference>
<dbReference type="AlphaFoldDB" id="A0AA96VVL8"/>
<dbReference type="PANTHER" id="PTHR43095:SF2">
    <property type="entry name" value="GLUCONOKINASE"/>
    <property type="match status" value="1"/>
</dbReference>
<accession>A0AA96VVL8</accession>
<dbReference type="InterPro" id="IPR013449">
    <property type="entry name" value="Rhamnulokinase"/>
</dbReference>
<evidence type="ECO:0000256" key="5">
    <source>
        <dbReference type="ARBA" id="ARBA00022840"/>
    </source>
</evidence>
<evidence type="ECO:0000313" key="10">
    <source>
        <dbReference type="Proteomes" id="UP001301526"/>
    </source>
</evidence>
<dbReference type="GO" id="GO:0008993">
    <property type="term" value="F:rhamnulokinase activity"/>
    <property type="evidence" value="ECO:0007669"/>
    <property type="project" value="InterPro"/>
</dbReference>
<evidence type="ECO:0000256" key="1">
    <source>
        <dbReference type="ARBA" id="ARBA00009156"/>
    </source>
</evidence>
<evidence type="ECO:0000256" key="3">
    <source>
        <dbReference type="ARBA" id="ARBA00022741"/>
    </source>
</evidence>
<dbReference type="EMBL" id="CP118734">
    <property type="protein sequence ID" value="WNY48885.1"/>
    <property type="molecule type" value="Genomic_DNA"/>
</dbReference>
<dbReference type="Gene3D" id="3.30.420.40">
    <property type="match status" value="2"/>
</dbReference>
<comment type="similarity">
    <text evidence="1">Belongs to the FGGY kinase family.</text>
</comment>
<evidence type="ECO:0000256" key="2">
    <source>
        <dbReference type="ARBA" id="ARBA00022679"/>
    </source>
</evidence>
<dbReference type="Pfam" id="PF02782">
    <property type="entry name" value="FGGY_C"/>
    <property type="match status" value="1"/>
</dbReference>
<dbReference type="InterPro" id="IPR050406">
    <property type="entry name" value="FGGY_Carb_Kinase"/>
</dbReference>
<evidence type="ECO:0000313" key="9">
    <source>
        <dbReference type="EMBL" id="WNY48885.1"/>
    </source>
</evidence>
<dbReference type="GO" id="GO:0005524">
    <property type="term" value="F:ATP binding"/>
    <property type="evidence" value="ECO:0007669"/>
    <property type="project" value="UniProtKB-KW"/>
</dbReference>
<proteinExistence type="inferred from homology"/>
<dbReference type="InterPro" id="IPR018485">
    <property type="entry name" value="FGGY_C"/>
</dbReference>
<dbReference type="InterPro" id="IPR043129">
    <property type="entry name" value="ATPase_NBD"/>
</dbReference>
<feature type="domain" description="Carbohydrate kinase FGGY N-terminal" evidence="7">
    <location>
        <begin position="4"/>
        <end position="237"/>
    </location>
</feature>
<name>A0AA96VVL8_9STRE</name>
<dbReference type="CDD" id="cd07771">
    <property type="entry name" value="ASKHA_NBD_FGGY_RhaB-like"/>
    <property type="match status" value="1"/>
</dbReference>
<dbReference type="Pfam" id="PF00370">
    <property type="entry name" value="FGGY_N"/>
    <property type="match status" value="1"/>
</dbReference>
<keyword evidence="2" id="KW-0808">Transferase</keyword>
<keyword evidence="5" id="KW-0067">ATP-binding</keyword>
<dbReference type="Proteomes" id="UP001301526">
    <property type="component" value="Chromosome"/>
</dbReference>
<feature type="domain" description="Carbohydrate kinase FGGY C-terminal" evidence="8">
    <location>
        <begin position="249"/>
        <end position="440"/>
    </location>
</feature>
<dbReference type="SUPFAM" id="SSF53067">
    <property type="entry name" value="Actin-like ATPase domain"/>
    <property type="match status" value="2"/>
</dbReference>
<dbReference type="RefSeq" id="WP_248055563.1">
    <property type="nucleotide sequence ID" value="NZ_CP118734.1"/>
</dbReference>
<evidence type="ECO:0000259" key="8">
    <source>
        <dbReference type="Pfam" id="PF02782"/>
    </source>
</evidence>
<sequence>MESVLAIDLGATSGRGVLYWIEEGLLKAEELSRFENIPIKERGNLCWNSHQLMEHIVHAIKLAQVKSDLQSVGIDTWGVDFALLDSQGELIAQPVHYRDSRTNGVLEEIGSYSSLEELYYKTGNQIMEINTLFQLIRLKNRQPDQYYKADRLVMVSDYLNYRLTGQIAIEKTIASTMQLLNPYTREWNKELLASFEIADNLFPSLVEPGNIIGKVQEKWGLQASKVINVCQHDTASAIASIPDDGDKVLYISSGTWSLIGTVLSSPLISKESYDKEFTNEFGLDDSITFLKNCTGLWIFEELRRQFKEQGQEYSFQMITEMIGNCQEDVARIDTENPEFASAGNMIEKITAYAKRTNQVLPSSPAHYFKIAYYGLAEKYKQVISELEDLLGYSFEKLYLLGGGSKSSYFSQLVADVTGKTVVTGLYEATSIGNALVQFKALGYVEDMKEAKKLVKESITFNHFYPKKEEKNDTLS</sequence>
<dbReference type="GO" id="GO:0019301">
    <property type="term" value="P:rhamnose catabolic process"/>
    <property type="evidence" value="ECO:0007669"/>
    <property type="project" value="InterPro"/>
</dbReference>
<keyword evidence="3" id="KW-0547">Nucleotide-binding</keyword>
<keyword evidence="6" id="KW-0684">Rhamnose metabolism</keyword>
<dbReference type="PIRSF" id="PIRSF000538">
    <property type="entry name" value="GlpK"/>
    <property type="match status" value="1"/>
</dbReference>
<protein>
    <submittedName>
        <fullName evidence="9">Rhamnulokinase</fullName>
    </submittedName>
</protein>
<keyword evidence="4" id="KW-0418">Kinase</keyword>
<evidence type="ECO:0000256" key="4">
    <source>
        <dbReference type="ARBA" id="ARBA00022777"/>
    </source>
</evidence>
<dbReference type="InterPro" id="IPR000577">
    <property type="entry name" value="Carb_kinase_FGGY"/>
</dbReference>
<evidence type="ECO:0000256" key="6">
    <source>
        <dbReference type="ARBA" id="ARBA00023308"/>
    </source>
</evidence>
<evidence type="ECO:0000259" key="7">
    <source>
        <dbReference type="Pfam" id="PF00370"/>
    </source>
</evidence>